<dbReference type="SMART" id="SM01190">
    <property type="entry name" value="EMP24_GP25L"/>
    <property type="match status" value="1"/>
</dbReference>
<evidence type="ECO:0000313" key="8">
    <source>
        <dbReference type="Proteomes" id="UP001057375"/>
    </source>
</evidence>
<keyword evidence="8" id="KW-1185">Reference proteome</keyword>
<sequence length="704" mass="77276">MALQHKFASILIFLAIITLIACDSGLYFMILPGDSKCFSHNVVKGNPITMIYSYEFENPTNNTYSGSSNNNVTVSVRDASKVEVATSSGKVGENMMMWTPSDDGPHSICFSAEQGMRWMRGKRRIKISMSFEGTNDNNPTQDLRMKSVETSLGRVHIKTSYIQSAQEQASARHEKQAGSSKAARTGRMELYLCTSEGKERTEIWDFKSNIPLITYKDAFVRSGASCIHGNYLITAHPTKAVIHIHKLDKSTPLYRCPCPSVVTCVTASKNILYAGTKKGDIIVWCLLTGEQYGTFRAHSRSISRIAVSPDSSFLCSGADDGVVNIWSISQILGANSFSDSFHCLFVCLDHTLPIRSIVFVETSNEHSCCFLTCSLDRSIRMYDTRSIIASDRVSSASSSLISSSSTPSHRRLHPTASIHTPFAPLCMSLAAFSLCVGSHDGGCMLYDLSRKEGTFFAAHVILEGTIIKRKDQASSSSSSSSSSSASSSAPISHTITPPVSSCCVSSDSLMLLIGRASGEIEQVDICVNSVVKRVREDSSRTESRRDSSEKNPVDFAVTDIHSLPHLPHFFSISDRSEAEIHVHEQSSILSATPLSLAPSLSTCAQLMKNPTKKKAQTPCVVGFSAIPDIARYGDDSSLDAMMDHLVKRMKHRDTMKLKRDLEGKGSSTASDWKETQYEEELKVMLAQLKQREKSEGILAVYQKK</sequence>
<evidence type="ECO:0000256" key="2">
    <source>
        <dbReference type="ARBA" id="ARBA00022737"/>
    </source>
</evidence>
<feature type="domain" description="GOLD" evidence="6">
    <location>
        <begin position="25"/>
        <end position="198"/>
    </location>
</feature>
<evidence type="ECO:0000256" key="3">
    <source>
        <dbReference type="PROSITE-ProRule" id="PRU00221"/>
    </source>
</evidence>
<dbReference type="InterPro" id="IPR036322">
    <property type="entry name" value="WD40_repeat_dom_sf"/>
</dbReference>
<keyword evidence="5" id="KW-1133">Transmembrane helix</keyword>
<keyword evidence="5" id="KW-0812">Transmembrane</keyword>
<comment type="caution">
    <text evidence="7">The sequence shown here is derived from an EMBL/GenBank/DDBJ whole genome shotgun (WGS) entry which is preliminary data.</text>
</comment>
<dbReference type="PROSITE" id="PS50082">
    <property type="entry name" value="WD_REPEATS_2"/>
    <property type="match status" value="1"/>
</dbReference>
<feature type="repeat" description="WD" evidence="3">
    <location>
        <begin position="295"/>
        <end position="329"/>
    </location>
</feature>
<dbReference type="Pfam" id="PF01105">
    <property type="entry name" value="EMP24_GP25L"/>
    <property type="match status" value="1"/>
</dbReference>
<dbReference type="Gene3D" id="2.130.10.10">
    <property type="entry name" value="YVTN repeat-like/Quinoprotein amine dehydrogenase"/>
    <property type="match status" value="2"/>
</dbReference>
<dbReference type="PANTHER" id="PTHR18763">
    <property type="entry name" value="WD-REPEAT PROTEIN 18"/>
    <property type="match status" value="1"/>
</dbReference>
<evidence type="ECO:0000259" key="6">
    <source>
        <dbReference type="SMART" id="SM01190"/>
    </source>
</evidence>
<accession>A0ABQ5KKD8</accession>
<dbReference type="Pfam" id="PF00400">
    <property type="entry name" value="WD40"/>
    <property type="match status" value="2"/>
</dbReference>
<reference evidence="7" key="1">
    <citation type="submission" date="2022-03" db="EMBL/GenBank/DDBJ databases">
        <title>Draft genome sequence of Aduncisulcus paluster, a free-living microaerophilic Fornicata.</title>
        <authorList>
            <person name="Yuyama I."/>
            <person name="Kume K."/>
            <person name="Tamura T."/>
            <person name="Inagaki Y."/>
            <person name="Hashimoto T."/>
        </authorList>
    </citation>
    <scope>NUCLEOTIDE SEQUENCE</scope>
    <source>
        <strain evidence="7">NY0171</strain>
    </source>
</reference>
<dbReference type="SMART" id="SM00320">
    <property type="entry name" value="WD40"/>
    <property type="match status" value="4"/>
</dbReference>
<keyword evidence="1 3" id="KW-0853">WD repeat</keyword>
<dbReference type="PROSITE" id="PS50294">
    <property type="entry name" value="WD_REPEATS_REGION"/>
    <property type="match status" value="1"/>
</dbReference>
<keyword evidence="5" id="KW-0472">Membrane</keyword>
<dbReference type="Proteomes" id="UP001057375">
    <property type="component" value="Unassembled WGS sequence"/>
</dbReference>
<gene>
    <name evidence="7" type="ORF">ADUPG1_006550</name>
</gene>
<evidence type="ECO:0000256" key="4">
    <source>
        <dbReference type="SAM" id="MobiDB-lite"/>
    </source>
</evidence>
<protein>
    <recommendedName>
        <fullName evidence="6">GOLD domain-containing protein</fullName>
    </recommendedName>
</protein>
<name>A0ABQ5KKD8_9EUKA</name>
<keyword evidence="2" id="KW-0677">Repeat</keyword>
<dbReference type="PANTHER" id="PTHR18763:SF0">
    <property type="entry name" value="WD REPEAT-CONTAINING PROTEIN 18"/>
    <property type="match status" value="1"/>
</dbReference>
<dbReference type="InterPro" id="IPR009038">
    <property type="entry name" value="GOLD_dom"/>
</dbReference>
<dbReference type="InterPro" id="IPR015943">
    <property type="entry name" value="WD40/YVTN_repeat-like_dom_sf"/>
</dbReference>
<dbReference type="InterPro" id="IPR001680">
    <property type="entry name" value="WD40_rpt"/>
</dbReference>
<evidence type="ECO:0000256" key="5">
    <source>
        <dbReference type="SAM" id="Phobius"/>
    </source>
</evidence>
<dbReference type="EMBL" id="BQXS01009979">
    <property type="protein sequence ID" value="GKT32376.1"/>
    <property type="molecule type" value="Genomic_DNA"/>
</dbReference>
<feature type="region of interest" description="Disordered" evidence="4">
    <location>
        <begin position="472"/>
        <end position="495"/>
    </location>
</feature>
<feature type="compositionally biased region" description="Low complexity" evidence="4">
    <location>
        <begin position="473"/>
        <end position="489"/>
    </location>
</feature>
<dbReference type="SUPFAM" id="SSF50978">
    <property type="entry name" value="WD40 repeat-like"/>
    <property type="match status" value="1"/>
</dbReference>
<organism evidence="7 8">
    <name type="scientific">Aduncisulcus paluster</name>
    <dbReference type="NCBI Taxonomy" id="2918883"/>
    <lineage>
        <taxon>Eukaryota</taxon>
        <taxon>Metamonada</taxon>
        <taxon>Carpediemonas-like organisms</taxon>
        <taxon>Aduncisulcus</taxon>
    </lineage>
</organism>
<feature type="transmembrane region" description="Helical" evidence="5">
    <location>
        <begin position="7"/>
        <end position="30"/>
    </location>
</feature>
<proteinExistence type="predicted"/>
<evidence type="ECO:0000256" key="1">
    <source>
        <dbReference type="ARBA" id="ARBA00022574"/>
    </source>
</evidence>
<dbReference type="InterPro" id="IPR045227">
    <property type="entry name" value="WDR18/Ipi3/RID3"/>
</dbReference>
<evidence type="ECO:0000313" key="7">
    <source>
        <dbReference type="EMBL" id="GKT32376.1"/>
    </source>
</evidence>
<dbReference type="PROSITE" id="PS51257">
    <property type="entry name" value="PROKAR_LIPOPROTEIN"/>
    <property type="match status" value="1"/>
</dbReference>